<dbReference type="EMBL" id="BSXT01001591">
    <property type="protein sequence ID" value="GMF43822.1"/>
    <property type="molecule type" value="Genomic_DNA"/>
</dbReference>
<dbReference type="Proteomes" id="UP001165121">
    <property type="component" value="Unassembled WGS sequence"/>
</dbReference>
<dbReference type="OrthoDB" id="126917at2759"/>
<evidence type="ECO:0000313" key="3">
    <source>
        <dbReference type="Proteomes" id="UP001165121"/>
    </source>
</evidence>
<feature type="region of interest" description="Disordered" evidence="1">
    <location>
        <begin position="315"/>
        <end position="336"/>
    </location>
</feature>
<feature type="region of interest" description="Disordered" evidence="1">
    <location>
        <begin position="116"/>
        <end position="175"/>
    </location>
</feature>
<accession>A0A9W6XRV9</accession>
<dbReference type="AlphaFoldDB" id="A0A9W6XRV9"/>
<reference evidence="2" key="1">
    <citation type="submission" date="2023-04" db="EMBL/GenBank/DDBJ databases">
        <title>Phytophthora fragariaefolia NBRC 109709.</title>
        <authorList>
            <person name="Ichikawa N."/>
            <person name="Sato H."/>
            <person name="Tonouchi N."/>
        </authorList>
    </citation>
    <scope>NUCLEOTIDE SEQUENCE</scope>
    <source>
        <strain evidence="2">NBRC 109709</strain>
    </source>
</reference>
<evidence type="ECO:0000256" key="1">
    <source>
        <dbReference type="SAM" id="MobiDB-lite"/>
    </source>
</evidence>
<comment type="caution">
    <text evidence="2">The sequence shown here is derived from an EMBL/GenBank/DDBJ whole genome shotgun (WGS) entry which is preliminary data.</text>
</comment>
<keyword evidence="3" id="KW-1185">Reference proteome</keyword>
<proteinExistence type="predicted"/>
<gene>
    <name evidence="2" type="ORF">Pfra01_001499000</name>
</gene>
<organism evidence="2 3">
    <name type="scientific">Phytophthora fragariaefolia</name>
    <dbReference type="NCBI Taxonomy" id="1490495"/>
    <lineage>
        <taxon>Eukaryota</taxon>
        <taxon>Sar</taxon>
        <taxon>Stramenopiles</taxon>
        <taxon>Oomycota</taxon>
        <taxon>Peronosporomycetes</taxon>
        <taxon>Peronosporales</taxon>
        <taxon>Peronosporaceae</taxon>
        <taxon>Phytophthora</taxon>
    </lineage>
</organism>
<name>A0A9W6XRV9_9STRA</name>
<evidence type="ECO:0000313" key="2">
    <source>
        <dbReference type="EMBL" id="GMF43822.1"/>
    </source>
</evidence>
<protein>
    <submittedName>
        <fullName evidence="2">Unnamed protein product</fullName>
    </submittedName>
</protein>
<sequence>MNEPLFQENFEAARCALLAPHIFPLKEFTSPRKEPETKGEVHPVWGYPWVQPERTTGFPQAESVFWVWVREKGYQRQELDQLKAELALSSVLDQRELRIEFAHLIAKRQLSVGGSARGERGYGVGASHERAAPREHARHGSGGLHSGLEEPEEASYDYEPPITIGGSRSPSRTVDPAVALQQEEMRFFRDRLYAVEIALGLGPGGQATAQSGKQGTLEGLCTAIQILRHEIRDLHDRVDRRAAVGEVWTLRQEFYLLRSELRALRETQPYGYPLSYDSHAYCTPPMGHQAYVASAAELGPHASWSYDQRGYPPAYREPAPASAGHPRVSETPSRLK</sequence>